<feature type="compositionally biased region" description="Polar residues" evidence="1">
    <location>
        <begin position="210"/>
        <end position="226"/>
    </location>
</feature>
<accession>A0A4Q9WDG9</accession>
<gene>
    <name evidence="2" type="ORF">EQ812_05045</name>
</gene>
<comment type="caution">
    <text evidence="2">The sequence shown here is derived from an EMBL/GenBank/DDBJ whole genome shotgun (WGS) entry which is preliminary data.</text>
</comment>
<dbReference type="RefSeq" id="WP_002492179.1">
    <property type="nucleotide sequence ID" value="NZ_AP021848.1"/>
</dbReference>
<name>A0A4Q9WDG9_STALU</name>
<proteinExistence type="predicted"/>
<protein>
    <recommendedName>
        <fullName evidence="4">DNA-binding protein</fullName>
    </recommendedName>
</protein>
<feature type="compositionally biased region" description="Low complexity" evidence="1">
    <location>
        <begin position="290"/>
        <end position="316"/>
    </location>
</feature>
<dbReference type="AlphaFoldDB" id="A0A4Q9WDG9"/>
<organism evidence="2 3">
    <name type="scientific">Staphylococcus lugdunensis</name>
    <dbReference type="NCBI Taxonomy" id="28035"/>
    <lineage>
        <taxon>Bacteria</taxon>
        <taxon>Bacillati</taxon>
        <taxon>Bacillota</taxon>
        <taxon>Bacilli</taxon>
        <taxon>Bacillales</taxon>
        <taxon>Staphylococcaceae</taxon>
        <taxon>Staphylococcus</taxon>
    </lineage>
</organism>
<feature type="compositionally biased region" description="Basic and acidic residues" evidence="1">
    <location>
        <begin position="260"/>
        <end position="285"/>
    </location>
</feature>
<feature type="compositionally biased region" description="Polar residues" evidence="1">
    <location>
        <begin position="185"/>
        <end position="201"/>
    </location>
</feature>
<feature type="compositionally biased region" description="Polar residues" evidence="1">
    <location>
        <begin position="234"/>
        <end position="258"/>
    </location>
</feature>
<evidence type="ECO:0000313" key="3">
    <source>
        <dbReference type="Proteomes" id="UP000293637"/>
    </source>
</evidence>
<dbReference type="EMBL" id="SCHB01000003">
    <property type="protein sequence ID" value="TBW72347.1"/>
    <property type="molecule type" value="Genomic_DNA"/>
</dbReference>
<sequence length="336" mass="37846">MLTKEFAQRVELSEKQVRKIVQHLEERGYQLSKTEYRGREATDFKEDDIELFRDIADKVKQTNSYDLAFEELEQEKDFLQVLVKEDNSKLPTNQNIPQLVEVLRTEIQKMREDRQMLGQMMTQVHQQQQELKALQTQLTTKIDDNTASIKAIQTSQEDLANAQKAQTAYTRNELVNDIIKAQPVAPNSNQEDAATKASSLNEPDLESTKDNQTAKQNNTKTVTADNQSKEQSHIETPSTDSDNQSTKAEEQGTTSNVSIKADDSITKHSDSESESTSEDKSKQLDEDIANSSETSTQSTSEQQSQTANSASSQSSSVKQPAPKEEKKGFFARLFNL</sequence>
<reference evidence="2 3" key="1">
    <citation type="journal article" date="2019" name="Sci. Transl. Med.">
        <title>Quorum sensing between bacterial species on the skin protects against epidermal injury in atopic dermatitis.</title>
        <authorList>
            <person name="Williams M.R."/>
        </authorList>
    </citation>
    <scope>NUCLEOTIDE SEQUENCE [LARGE SCALE GENOMIC DNA]</scope>
    <source>
        <strain evidence="2 3">E7</strain>
    </source>
</reference>
<evidence type="ECO:0008006" key="4">
    <source>
        <dbReference type="Google" id="ProtNLM"/>
    </source>
</evidence>
<evidence type="ECO:0000256" key="1">
    <source>
        <dbReference type="SAM" id="MobiDB-lite"/>
    </source>
</evidence>
<dbReference type="Proteomes" id="UP000293637">
    <property type="component" value="Unassembled WGS sequence"/>
</dbReference>
<evidence type="ECO:0000313" key="2">
    <source>
        <dbReference type="EMBL" id="TBW72347.1"/>
    </source>
</evidence>
<dbReference type="GeneID" id="58090672"/>
<feature type="region of interest" description="Disordered" evidence="1">
    <location>
        <begin position="183"/>
        <end position="336"/>
    </location>
</feature>